<feature type="compositionally biased region" description="Low complexity" evidence="1">
    <location>
        <begin position="68"/>
        <end position="82"/>
    </location>
</feature>
<dbReference type="PANTHER" id="PTHR33828:SF2">
    <property type="entry name" value="NUCLEOLIN"/>
    <property type="match status" value="1"/>
</dbReference>
<name>A0A7S3AI78_9EUKA</name>
<dbReference type="PANTHER" id="PTHR33828">
    <property type="entry name" value="OS05G0596200 PROTEIN"/>
    <property type="match status" value="1"/>
</dbReference>
<protein>
    <submittedName>
        <fullName evidence="2">Uncharacterized protein</fullName>
    </submittedName>
</protein>
<evidence type="ECO:0000256" key="1">
    <source>
        <dbReference type="SAM" id="MobiDB-lite"/>
    </source>
</evidence>
<gene>
    <name evidence="2" type="ORF">HERI1096_LOCUS4149</name>
</gene>
<dbReference type="EMBL" id="HBHX01007483">
    <property type="protein sequence ID" value="CAE0103491.1"/>
    <property type="molecule type" value="Transcribed_RNA"/>
</dbReference>
<accession>A0A7S3AI78</accession>
<dbReference type="AlphaFoldDB" id="A0A7S3AI78"/>
<reference evidence="2" key="1">
    <citation type="submission" date="2021-01" db="EMBL/GenBank/DDBJ databases">
        <authorList>
            <person name="Corre E."/>
            <person name="Pelletier E."/>
            <person name="Niang G."/>
            <person name="Scheremetjew M."/>
            <person name="Finn R."/>
            <person name="Kale V."/>
            <person name="Holt S."/>
            <person name="Cochrane G."/>
            <person name="Meng A."/>
            <person name="Brown T."/>
            <person name="Cohen L."/>
        </authorList>
    </citation>
    <scope>NUCLEOTIDE SEQUENCE</scope>
    <source>
        <strain evidence="2">CCMP281</strain>
    </source>
</reference>
<feature type="region of interest" description="Disordered" evidence="1">
    <location>
        <begin position="1"/>
        <end position="21"/>
    </location>
</feature>
<feature type="region of interest" description="Disordered" evidence="1">
    <location>
        <begin position="67"/>
        <end position="165"/>
    </location>
</feature>
<proteinExistence type="predicted"/>
<organism evidence="2">
    <name type="scientific">Haptolina ericina</name>
    <dbReference type="NCBI Taxonomy" id="156174"/>
    <lineage>
        <taxon>Eukaryota</taxon>
        <taxon>Haptista</taxon>
        <taxon>Haptophyta</taxon>
        <taxon>Prymnesiophyceae</taxon>
        <taxon>Prymnesiales</taxon>
        <taxon>Prymnesiaceae</taxon>
        <taxon>Haptolina</taxon>
    </lineage>
</organism>
<sequence>MAEKPKFELPGQTKSLDPNAADTDALTLFYESLHKQRPDSEMASRWLLQYGLLPHDEAAKLHKELGGKVTKTAAKGVSAKASSAKRKASDDDDFVAAKKPPPKKSAPKARMQPDSSEDEFESKPPPAKSKAAPKATTVKKSAAKPKKPPAADSSDEEDMPLSQRK</sequence>
<feature type="compositionally biased region" description="Low complexity" evidence="1">
    <location>
        <begin position="128"/>
        <end position="140"/>
    </location>
</feature>
<evidence type="ECO:0000313" key="2">
    <source>
        <dbReference type="EMBL" id="CAE0103491.1"/>
    </source>
</evidence>